<evidence type="ECO:0000313" key="3">
    <source>
        <dbReference type="Proteomes" id="UP000606193"/>
    </source>
</evidence>
<dbReference type="EMBL" id="JACRSX010000005">
    <property type="protein sequence ID" value="MBC8562114.1"/>
    <property type="molecule type" value="Genomic_DNA"/>
</dbReference>
<name>A0ABR7N0F0_9FIRM</name>
<protein>
    <submittedName>
        <fullName evidence="2">Uncharacterized protein</fullName>
    </submittedName>
</protein>
<keyword evidence="1" id="KW-0812">Transmembrane</keyword>
<evidence type="ECO:0000256" key="1">
    <source>
        <dbReference type="SAM" id="Phobius"/>
    </source>
</evidence>
<dbReference type="Proteomes" id="UP000606193">
    <property type="component" value="Unassembled WGS sequence"/>
</dbReference>
<evidence type="ECO:0000313" key="2">
    <source>
        <dbReference type="EMBL" id="MBC8562114.1"/>
    </source>
</evidence>
<gene>
    <name evidence="2" type="ORF">H8704_05610</name>
</gene>
<reference evidence="2 3" key="1">
    <citation type="submission" date="2020-08" db="EMBL/GenBank/DDBJ databases">
        <title>Genome public.</title>
        <authorList>
            <person name="Liu C."/>
            <person name="Sun Q."/>
        </authorList>
    </citation>
    <scope>NUCLEOTIDE SEQUENCE [LARGE SCALE GENOMIC DNA]</scope>
    <source>
        <strain evidence="2 3">NSJ-37</strain>
    </source>
</reference>
<accession>A0ABR7N0F0</accession>
<keyword evidence="1" id="KW-0472">Membrane</keyword>
<feature type="transmembrane region" description="Helical" evidence="1">
    <location>
        <begin position="6"/>
        <end position="30"/>
    </location>
</feature>
<keyword evidence="1" id="KW-1133">Transmembrane helix</keyword>
<organism evidence="2 3">
    <name type="scientific">Jutongia huaianensis</name>
    <dbReference type="NCBI Taxonomy" id="2763668"/>
    <lineage>
        <taxon>Bacteria</taxon>
        <taxon>Bacillati</taxon>
        <taxon>Bacillota</taxon>
        <taxon>Clostridia</taxon>
        <taxon>Lachnospirales</taxon>
        <taxon>Lachnospiraceae</taxon>
        <taxon>Jutongia</taxon>
    </lineage>
</organism>
<sequence>MPVFAVKAWLIVTIIVIIALVAGLVALSIYGKKLQTRQEESQKQLQAAAQNASFLVIDKKKMKLKESGLPQLVIDQTPKRFRGQKVPIVKAKIGNQIMSLMCDEKIFEQIPVKKSVKAKVSGIYILEVHGLRSTLEAPTKKRSFRAKMQDKLTGMQAKAQAEVDKTKKK</sequence>
<comment type="caution">
    <text evidence="2">The sequence shown here is derived from an EMBL/GenBank/DDBJ whole genome shotgun (WGS) entry which is preliminary data.</text>
</comment>
<keyword evidence="3" id="KW-1185">Reference proteome</keyword>
<proteinExistence type="predicted"/>